<dbReference type="GO" id="GO:0046103">
    <property type="term" value="P:inosine biosynthetic process"/>
    <property type="evidence" value="ECO:0007669"/>
    <property type="project" value="TreeGrafter"/>
</dbReference>
<dbReference type="InterPro" id="IPR006330">
    <property type="entry name" value="Ado/ade_deaminase"/>
</dbReference>
<keyword evidence="4 9" id="KW-0862">Zinc</keyword>
<comment type="cofactor">
    <cofactor evidence="9">
        <name>Zn(2+)</name>
        <dbReference type="ChEBI" id="CHEBI:29105"/>
    </cofactor>
    <text evidence="9">Binds 1 zinc ion per subunit.</text>
</comment>
<comment type="similarity">
    <text evidence="9">Belongs to the metallo-dependent hydrolases superfamily. Adenosine and AMP deaminases family. Adenosine deaminase subfamily.</text>
</comment>
<feature type="binding site" evidence="9">
    <location>
        <position position="277"/>
    </location>
    <ligand>
        <name>Zn(2+)</name>
        <dbReference type="ChEBI" id="CHEBI:29105"/>
        <note>catalytic</note>
    </ligand>
</feature>
<protein>
    <recommendedName>
        <fullName evidence="1 9">Adenosine deaminase</fullName>
        <ecNumber evidence="1 9">3.5.4.4</ecNumber>
    </recommendedName>
    <alternativeName>
        <fullName evidence="6 9">Adenosine aminohydrolase</fullName>
    </alternativeName>
</protein>
<dbReference type="SUPFAM" id="SSF51556">
    <property type="entry name" value="Metallo-dependent hydrolases"/>
    <property type="match status" value="1"/>
</dbReference>
<dbReference type="EMBL" id="JAAGPU010000032">
    <property type="protein sequence ID" value="NEU06081.1"/>
    <property type="molecule type" value="Genomic_DNA"/>
</dbReference>
<evidence type="ECO:0000256" key="4">
    <source>
        <dbReference type="ARBA" id="ARBA00022833"/>
    </source>
</evidence>
<dbReference type="RefSeq" id="WP_199870637.1">
    <property type="nucleotide sequence ID" value="NZ_JAAGPU010000032.1"/>
</dbReference>
<evidence type="ECO:0000256" key="6">
    <source>
        <dbReference type="ARBA" id="ARBA00031852"/>
    </source>
</evidence>
<dbReference type="Proteomes" id="UP000481872">
    <property type="component" value="Unassembled WGS sequence"/>
</dbReference>
<dbReference type="PANTHER" id="PTHR11409:SF43">
    <property type="entry name" value="ADENOSINE DEAMINASE"/>
    <property type="match status" value="1"/>
</dbReference>
<comment type="caution">
    <text evidence="11">The sequence shown here is derived from an EMBL/GenBank/DDBJ whole genome shotgun (WGS) entry which is preliminary data.</text>
</comment>
<dbReference type="InterPro" id="IPR032466">
    <property type="entry name" value="Metal_Hydrolase"/>
</dbReference>
<feature type="site" description="Important for catalytic activity" evidence="9">
    <location>
        <position position="220"/>
    </location>
</feature>
<accession>A0A6M0H881</accession>
<comment type="catalytic activity">
    <reaction evidence="8">
        <text>2'-deoxyadenosine + H2O + H(+) = 2'-deoxyinosine + NH4(+)</text>
        <dbReference type="Rhea" id="RHEA:28190"/>
        <dbReference type="ChEBI" id="CHEBI:15377"/>
        <dbReference type="ChEBI" id="CHEBI:15378"/>
        <dbReference type="ChEBI" id="CHEBI:17256"/>
        <dbReference type="ChEBI" id="CHEBI:28938"/>
        <dbReference type="ChEBI" id="CHEBI:28997"/>
        <dbReference type="EC" id="3.5.4.4"/>
    </reaction>
    <physiologicalReaction direction="left-to-right" evidence="8">
        <dbReference type="Rhea" id="RHEA:28191"/>
    </physiologicalReaction>
</comment>
<evidence type="ECO:0000256" key="9">
    <source>
        <dbReference type="HAMAP-Rule" id="MF_00540"/>
    </source>
</evidence>
<feature type="active site" description="Proton donor" evidence="9">
    <location>
        <position position="199"/>
    </location>
</feature>
<dbReference type="GO" id="GO:0009168">
    <property type="term" value="P:purine ribonucleoside monophosphate biosynthetic process"/>
    <property type="evidence" value="ECO:0007669"/>
    <property type="project" value="UniProtKB-UniRule"/>
</dbReference>
<dbReference type="Gene3D" id="3.20.20.140">
    <property type="entry name" value="Metal-dependent hydrolases"/>
    <property type="match status" value="1"/>
</dbReference>
<evidence type="ECO:0000256" key="2">
    <source>
        <dbReference type="ARBA" id="ARBA00022723"/>
    </source>
</evidence>
<feature type="binding site" evidence="9">
    <location>
        <position position="196"/>
    </location>
    <ligand>
        <name>Zn(2+)</name>
        <dbReference type="ChEBI" id="CHEBI:29105"/>
        <note>catalytic</note>
    </ligand>
</feature>
<evidence type="ECO:0000259" key="10">
    <source>
        <dbReference type="Pfam" id="PF00962"/>
    </source>
</evidence>
<comment type="caution">
    <text evidence="9">Lacks conserved residue(s) required for the propagation of feature annotation.</text>
</comment>
<dbReference type="GO" id="GO:0008270">
    <property type="term" value="F:zinc ion binding"/>
    <property type="evidence" value="ECO:0007669"/>
    <property type="project" value="UniProtKB-UniRule"/>
</dbReference>
<keyword evidence="2 9" id="KW-0479">Metal-binding</keyword>
<evidence type="ECO:0000256" key="1">
    <source>
        <dbReference type="ARBA" id="ARBA00012784"/>
    </source>
</evidence>
<name>A0A6M0H881_9CLOT</name>
<evidence type="ECO:0000256" key="8">
    <source>
        <dbReference type="ARBA" id="ARBA00049213"/>
    </source>
</evidence>
<evidence type="ECO:0000313" key="12">
    <source>
        <dbReference type="Proteomes" id="UP000481872"/>
    </source>
</evidence>
<dbReference type="Pfam" id="PF00962">
    <property type="entry name" value="A_deaminase"/>
    <property type="match status" value="1"/>
</dbReference>
<dbReference type="GO" id="GO:0006154">
    <property type="term" value="P:adenosine catabolic process"/>
    <property type="evidence" value="ECO:0007669"/>
    <property type="project" value="TreeGrafter"/>
</dbReference>
<comment type="catalytic activity">
    <reaction evidence="7">
        <text>adenosine + H2O + H(+) = inosine + NH4(+)</text>
        <dbReference type="Rhea" id="RHEA:24408"/>
        <dbReference type="ChEBI" id="CHEBI:15377"/>
        <dbReference type="ChEBI" id="CHEBI:15378"/>
        <dbReference type="ChEBI" id="CHEBI:16335"/>
        <dbReference type="ChEBI" id="CHEBI:17596"/>
        <dbReference type="ChEBI" id="CHEBI:28938"/>
        <dbReference type="EC" id="3.5.4.4"/>
    </reaction>
    <physiologicalReaction direction="left-to-right" evidence="7">
        <dbReference type="Rhea" id="RHEA:24409"/>
    </physiologicalReaction>
</comment>
<proteinExistence type="inferred from homology"/>
<feature type="binding site" evidence="9">
    <location>
        <position position="11"/>
    </location>
    <ligand>
        <name>Zn(2+)</name>
        <dbReference type="ChEBI" id="CHEBI:29105"/>
        <note>catalytic</note>
    </ligand>
</feature>
<reference evidence="11 12" key="1">
    <citation type="submission" date="2020-02" db="EMBL/GenBank/DDBJ databases">
        <title>Genome assembly of a novel Clostridium senegalense strain.</title>
        <authorList>
            <person name="Gupta T.B."/>
            <person name="Jauregui R."/>
            <person name="Maclean P."/>
            <person name="Nawarathana A."/>
            <person name="Brightwell G."/>
        </authorList>
    </citation>
    <scope>NUCLEOTIDE SEQUENCE [LARGE SCALE GENOMIC DNA]</scope>
    <source>
        <strain evidence="11 12">AGRFS4</strain>
    </source>
</reference>
<dbReference type="GO" id="GO:0005829">
    <property type="term" value="C:cytosol"/>
    <property type="evidence" value="ECO:0007669"/>
    <property type="project" value="TreeGrafter"/>
</dbReference>
<evidence type="ECO:0000313" key="11">
    <source>
        <dbReference type="EMBL" id="NEU06081.1"/>
    </source>
</evidence>
<keyword evidence="5 9" id="KW-0546">Nucleotide metabolism</keyword>
<dbReference type="GO" id="GO:0043103">
    <property type="term" value="P:hypoxanthine salvage"/>
    <property type="evidence" value="ECO:0007669"/>
    <property type="project" value="TreeGrafter"/>
</dbReference>
<dbReference type="AlphaFoldDB" id="A0A6M0H881"/>
<dbReference type="EC" id="3.5.4.4" evidence="1 9"/>
<dbReference type="CDD" id="cd01320">
    <property type="entry name" value="ADA"/>
    <property type="match status" value="1"/>
</dbReference>
<dbReference type="InterPro" id="IPR001365">
    <property type="entry name" value="A_deaminase_dom"/>
</dbReference>
<evidence type="ECO:0000256" key="5">
    <source>
        <dbReference type="ARBA" id="ARBA00023080"/>
    </source>
</evidence>
<comment type="function">
    <text evidence="9">Catalyzes the hydrolytic deamination of adenosine and 2-deoxyadenosine.</text>
</comment>
<dbReference type="GO" id="GO:0009117">
    <property type="term" value="P:nucleotide metabolic process"/>
    <property type="evidence" value="ECO:0007669"/>
    <property type="project" value="UniProtKB-KW"/>
</dbReference>
<dbReference type="NCBIfam" id="TIGR01430">
    <property type="entry name" value="aden_deam"/>
    <property type="match status" value="1"/>
</dbReference>
<feature type="binding site" evidence="9">
    <location>
        <position position="169"/>
    </location>
    <ligand>
        <name>substrate</name>
    </ligand>
</feature>
<dbReference type="InterPro" id="IPR028893">
    <property type="entry name" value="A_deaminase"/>
</dbReference>
<gene>
    <name evidence="9" type="primary">add</name>
    <name evidence="11" type="ORF">G3M99_14705</name>
</gene>
<keyword evidence="3 9" id="KW-0378">Hydrolase</keyword>
<evidence type="ECO:0000256" key="3">
    <source>
        <dbReference type="ARBA" id="ARBA00022801"/>
    </source>
</evidence>
<evidence type="ECO:0000256" key="7">
    <source>
        <dbReference type="ARBA" id="ARBA00047989"/>
    </source>
</evidence>
<dbReference type="HAMAP" id="MF_00540">
    <property type="entry name" value="A_deaminase"/>
    <property type="match status" value="1"/>
</dbReference>
<feature type="binding site" evidence="9">
    <location>
        <position position="15"/>
    </location>
    <ligand>
        <name>substrate</name>
    </ligand>
</feature>
<dbReference type="GO" id="GO:0004000">
    <property type="term" value="F:adenosine deaminase activity"/>
    <property type="evidence" value="ECO:0007669"/>
    <property type="project" value="UniProtKB-UniRule"/>
</dbReference>
<organism evidence="11 12">
    <name type="scientific">Clostridium senegalense</name>
    <dbReference type="NCBI Taxonomy" id="1465809"/>
    <lineage>
        <taxon>Bacteria</taxon>
        <taxon>Bacillati</taxon>
        <taxon>Bacillota</taxon>
        <taxon>Clostridia</taxon>
        <taxon>Eubacteriales</taxon>
        <taxon>Clostridiaceae</taxon>
        <taxon>Clostridium</taxon>
    </lineage>
</organism>
<feature type="domain" description="Adenosine deaminase" evidence="10">
    <location>
        <begin position="6"/>
        <end position="326"/>
    </location>
</feature>
<sequence length="329" mass="37347">MKNCLPKIDLHCHLDGSVRPETILDLAKKEDVKLFSYDIDDIKKALIAPFDCESLNEYLERFKIPNDIMQSKESLKRITFELLEDAAKENVKYIEIRFAPLLHTLKGLSVDEIIQSVIDGIKLGEEKYEIKGNLILSCMRNMGEDAAIKVIEEGKKFLGNYVVAIDLCGPEEKGFVHDFVKAIGLAREYGYRVTIHAGETGFGINVLDAVKLLGAERIGHGIFITNCDEAYKIVKEKGITLETCPTSNVQTKAVKSFDSHPFYDFYKDGINVTINTDNRTVSNIDMTNECNIAFEKFKINNDDYKNIYLKTVEATFADEDTKEWLKQFI</sequence>
<feature type="binding site" evidence="9">
    <location>
        <position position="13"/>
    </location>
    <ligand>
        <name>substrate</name>
    </ligand>
</feature>
<feature type="binding site" evidence="9">
    <location>
        <position position="13"/>
    </location>
    <ligand>
        <name>Zn(2+)</name>
        <dbReference type="ChEBI" id="CHEBI:29105"/>
        <note>catalytic</note>
    </ligand>
</feature>
<dbReference type="PANTHER" id="PTHR11409">
    <property type="entry name" value="ADENOSINE DEAMINASE"/>
    <property type="match status" value="1"/>
</dbReference>
<keyword evidence="12" id="KW-1185">Reference proteome</keyword>